<dbReference type="RefSeq" id="WP_101331069.1">
    <property type="nucleotide sequence ID" value="NZ_PJNH01000001.1"/>
</dbReference>
<reference evidence="10 11" key="1">
    <citation type="submission" date="2017-06" db="EMBL/GenBank/DDBJ databases">
        <title>the draft geome sequence of Illustriluteabacillus marina B3227.</title>
        <authorList>
            <person name="He R.-H."/>
            <person name="Du Z.-J."/>
        </authorList>
    </citation>
    <scope>NUCLEOTIDE SEQUENCE [LARGE SCALE GENOMIC DNA]</scope>
    <source>
        <strain evidence="10 11">B3227</strain>
    </source>
</reference>
<keyword evidence="3" id="KW-1003">Cell membrane</keyword>
<evidence type="ECO:0000256" key="8">
    <source>
        <dbReference type="SAM" id="Phobius"/>
    </source>
</evidence>
<dbReference type="EMBL" id="PJNH01000001">
    <property type="protein sequence ID" value="PKR79325.1"/>
    <property type="molecule type" value="Genomic_DNA"/>
</dbReference>
<organism evidence="10 11">
    <name type="scientific">Halalkalibacillus sediminis</name>
    <dbReference type="NCBI Taxonomy" id="2018042"/>
    <lineage>
        <taxon>Bacteria</taxon>
        <taxon>Bacillati</taxon>
        <taxon>Bacillota</taxon>
        <taxon>Bacilli</taxon>
        <taxon>Bacillales</taxon>
        <taxon>Bacillaceae</taxon>
        <taxon>Halalkalibacillus</taxon>
    </lineage>
</organism>
<evidence type="ECO:0000256" key="4">
    <source>
        <dbReference type="ARBA" id="ARBA00022597"/>
    </source>
</evidence>
<feature type="transmembrane region" description="Helical" evidence="8">
    <location>
        <begin position="309"/>
        <end position="328"/>
    </location>
</feature>
<dbReference type="OrthoDB" id="396983at2"/>
<feature type="transmembrane region" description="Helical" evidence="8">
    <location>
        <begin position="12"/>
        <end position="39"/>
    </location>
</feature>
<evidence type="ECO:0000313" key="11">
    <source>
        <dbReference type="Proteomes" id="UP000243524"/>
    </source>
</evidence>
<evidence type="ECO:0000313" key="10">
    <source>
        <dbReference type="EMBL" id="PKR79325.1"/>
    </source>
</evidence>
<comment type="subcellular location">
    <subcellularLocation>
        <location evidence="1">Cell membrane</location>
        <topology evidence="1">Multi-pass membrane protein</topology>
    </subcellularLocation>
</comment>
<evidence type="ECO:0000259" key="9">
    <source>
        <dbReference type="Pfam" id="PF13303"/>
    </source>
</evidence>
<keyword evidence="11" id="KW-1185">Reference proteome</keyword>
<dbReference type="Pfam" id="PF13303">
    <property type="entry name" value="PTS_EIIC_2"/>
    <property type="match status" value="1"/>
</dbReference>
<keyword evidence="2" id="KW-0813">Transport</keyword>
<feature type="transmembrane region" description="Helical" evidence="8">
    <location>
        <begin position="65"/>
        <end position="84"/>
    </location>
</feature>
<evidence type="ECO:0000256" key="2">
    <source>
        <dbReference type="ARBA" id="ARBA00022448"/>
    </source>
</evidence>
<evidence type="ECO:0000256" key="7">
    <source>
        <dbReference type="ARBA" id="ARBA00023136"/>
    </source>
</evidence>
<dbReference type="InterPro" id="IPR003352">
    <property type="entry name" value="PTS_EIIC"/>
</dbReference>
<gene>
    <name evidence="10" type="ORF">CEY16_06175</name>
</gene>
<sequence>MKAFLERKGVQLSFQAYAITALSYMALGLFASLITGVIIKTIGQEIPFINSITWLSEALINMGDFAIQPAIYGGAVGVAIAYGLKAPPLVMFSALFAGAYGAQFEGGGPAGAFVASLIAIEIGKLVSGETKIDIIVTPMVTIFTGFLIASFISPSIAQFLTSFGEVINWATDLRPFIMGILVAALMGLALTAPISSAAIAIMLELEGIAAGAATVGCAAQMIGFAASSYRENGVSGLFSQGLGTSMLQIANIMKNPMILIPPTLTGMILAPVATVWLQMENNAYGAGMGTSGLVGPIMTFNTMGFSIEIVWAVLLLYIIAPAVLSLLVSEWMRKKNLIQYGDMKLQA</sequence>
<feature type="transmembrane region" description="Helical" evidence="8">
    <location>
        <begin position="258"/>
        <end position="277"/>
    </location>
</feature>
<feature type="domain" description="Phosphotransferase system EIIC" evidence="9">
    <location>
        <begin position="20"/>
        <end position="345"/>
    </location>
</feature>
<feature type="transmembrane region" description="Helical" evidence="8">
    <location>
        <begin position="134"/>
        <end position="156"/>
    </location>
</feature>
<keyword evidence="7 8" id="KW-0472">Membrane</keyword>
<proteinExistence type="predicted"/>
<dbReference type="GO" id="GO:0008982">
    <property type="term" value="F:protein-N(PI)-phosphohistidine-sugar phosphotransferase activity"/>
    <property type="evidence" value="ECO:0007669"/>
    <property type="project" value="InterPro"/>
</dbReference>
<evidence type="ECO:0000256" key="5">
    <source>
        <dbReference type="ARBA" id="ARBA00022692"/>
    </source>
</evidence>
<accession>A0A2I0QYB0</accession>
<evidence type="ECO:0000256" key="1">
    <source>
        <dbReference type="ARBA" id="ARBA00004651"/>
    </source>
</evidence>
<protein>
    <submittedName>
        <fullName evidence="10">PTS sugar transporter subunit IIC</fullName>
    </submittedName>
</protein>
<feature type="transmembrane region" description="Helical" evidence="8">
    <location>
        <begin position="176"/>
        <end position="201"/>
    </location>
</feature>
<evidence type="ECO:0000256" key="6">
    <source>
        <dbReference type="ARBA" id="ARBA00022989"/>
    </source>
</evidence>
<dbReference type="AlphaFoldDB" id="A0A2I0QYB0"/>
<dbReference type="GO" id="GO:0005886">
    <property type="term" value="C:plasma membrane"/>
    <property type="evidence" value="ECO:0007669"/>
    <property type="project" value="UniProtKB-SubCell"/>
</dbReference>
<keyword evidence="4 10" id="KW-0762">Sugar transport</keyword>
<keyword evidence="5 8" id="KW-0812">Transmembrane</keyword>
<name>A0A2I0QYB0_9BACI</name>
<evidence type="ECO:0000256" key="3">
    <source>
        <dbReference type="ARBA" id="ARBA00022475"/>
    </source>
</evidence>
<keyword evidence="6 8" id="KW-1133">Transmembrane helix</keyword>
<comment type="caution">
    <text evidence="10">The sequence shown here is derived from an EMBL/GenBank/DDBJ whole genome shotgun (WGS) entry which is preliminary data.</text>
</comment>
<dbReference type="Proteomes" id="UP000243524">
    <property type="component" value="Unassembled WGS sequence"/>
</dbReference>
<dbReference type="GO" id="GO:0009401">
    <property type="term" value="P:phosphoenolpyruvate-dependent sugar phosphotransferase system"/>
    <property type="evidence" value="ECO:0007669"/>
    <property type="project" value="InterPro"/>
</dbReference>